<organism evidence="2 3">
    <name type="scientific">Oceanobacillus oncorhynchi</name>
    <dbReference type="NCBI Taxonomy" id="545501"/>
    <lineage>
        <taxon>Bacteria</taxon>
        <taxon>Bacillati</taxon>
        <taxon>Bacillota</taxon>
        <taxon>Bacilli</taxon>
        <taxon>Bacillales</taxon>
        <taxon>Bacillaceae</taxon>
        <taxon>Oceanobacillus</taxon>
    </lineage>
</organism>
<dbReference type="OrthoDB" id="9793465at2"/>
<dbReference type="EMBL" id="CDGG01000001">
    <property type="protein sequence ID" value="CEI84101.1"/>
    <property type="molecule type" value="Genomic_DNA"/>
</dbReference>
<gene>
    <name evidence="2" type="ORF">BN997_04035</name>
</gene>
<comment type="similarity">
    <text evidence="1">Belongs to the asp23 family.</text>
</comment>
<dbReference type="Proteomes" id="UP000040453">
    <property type="component" value="Unassembled WGS sequence"/>
</dbReference>
<evidence type="ECO:0000313" key="2">
    <source>
        <dbReference type="EMBL" id="CEI84101.1"/>
    </source>
</evidence>
<evidence type="ECO:0000313" key="3">
    <source>
        <dbReference type="Proteomes" id="UP000040453"/>
    </source>
</evidence>
<dbReference type="InterPro" id="IPR005531">
    <property type="entry name" value="Asp23"/>
</dbReference>
<proteinExistence type="inferred from homology"/>
<dbReference type="RefSeq" id="WP_042534706.1">
    <property type="nucleotide sequence ID" value="NZ_CAXOIH010000001.1"/>
</dbReference>
<dbReference type="PANTHER" id="PTHR34297:SF1">
    <property type="entry name" value="ASP23_GLS24 FAMILY ENVELOPE STRESS RESPONSE PROTEIN"/>
    <property type="match status" value="1"/>
</dbReference>
<sequence>MSDQLLLEILEDDSLGSVQIVPEVLEVIAGLAATEVDGVKSMHGSFATGVAEKFGKKSHGKGVRVELTDNGAIIDIYVILKFGKSIPKVAAKLQTNIKHNIQTMTSIQVEEVNVHVAGIQMDNQEIV</sequence>
<keyword evidence="3" id="KW-1185">Reference proteome</keyword>
<dbReference type="AlphaFoldDB" id="A0A0A1MZB0"/>
<name>A0A0A1MZB0_9BACI</name>
<evidence type="ECO:0000256" key="1">
    <source>
        <dbReference type="ARBA" id="ARBA00005721"/>
    </source>
</evidence>
<reference evidence="2 3" key="1">
    <citation type="submission" date="2014-11" db="EMBL/GenBank/DDBJ databases">
        <authorList>
            <person name="Urmite Genomes Urmite Genomes"/>
        </authorList>
    </citation>
    <scope>NUCLEOTIDE SEQUENCE [LARGE SCALE GENOMIC DNA]</scope>
    <source>
        <strain evidence="2 3">Oc5</strain>
    </source>
</reference>
<dbReference type="Pfam" id="PF03780">
    <property type="entry name" value="Asp23"/>
    <property type="match status" value="1"/>
</dbReference>
<protein>
    <submittedName>
        <fullName evidence="2">Alkaline shock protein 23</fullName>
    </submittedName>
</protein>
<accession>A0A0A1MZB0</accession>
<dbReference type="STRING" id="545501.BN997_04035"/>
<dbReference type="PANTHER" id="PTHR34297">
    <property type="entry name" value="HYPOTHETICAL CYTOSOLIC PROTEIN-RELATED"/>
    <property type="match status" value="1"/>
</dbReference>